<organism evidence="2 3">
    <name type="scientific">Halobaculum lipolyticum</name>
    <dbReference type="NCBI Taxonomy" id="3032001"/>
    <lineage>
        <taxon>Archaea</taxon>
        <taxon>Methanobacteriati</taxon>
        <taxon>Methanobacteriota</taxon>
        <taxon>Stenosarchaea group</taxon>
        <taxon>Halobacteria</taxon>
        <taxon>Halobacteriales</taxon>
        <taxon>Haloferacaceae</taxon>
        <taxon>Halobaculum</taxon>
    </lineage>
</organism>
<dbReference type="InterPro" id="IPR053143">
    <property type="entry name" value="Arylsulfate_ST"/>
</dbReference>
<protein>
    <submittedName>
        <fullName evidence="2">Aryl-sulfate sulfotransferase</fullName>
    </submittedName>
</protein>
<comment type="caution">
    <text evidence="2">The sequence shown here is derived from an EMBL/GenBank/DDBJ whole genome shotgun (WGS) entry which is preliminary data.</text>
</comment>
<dbReference type="Pfam" id="PF05935">
    <property type="entry name" value="Arylsulfotrans"/>
    <property type="match status" value="1"/>
</dbReference>
<dbReference type="EMBL" id="JBHTAH010000004">
    <property type="protein sequence ID" value="MFC7069175.1"/>
    <property type="molecule type" value="Genomic_DNA"/>
</dbReference>
<dbReference type="PANTHER" id="PTHR35340:SF5">
    <property type="entry name" value="ASST-DOMAIN-CONTAINING PROTEIN"/>
    <property type="match status" value="1"/>
</dbReference>
<accession>A0ABD5WCE2</accession>
<dbReference type="Gene3D" id="2.120.10.30">
    <property type="entry name" value="TolB, C-terminal domain"/>
    <property type="match status" value="1"/>
</dbReference>
<keyword evidence="1" id="KW-0812">Transmembrane</keyword>
<dbReference type="AlphaFoldDB" id="A0ABD5WCE2"/>
<proteinExistence type="predicted"/>
<keyword evidence="3" id="KW-1185">Reference proteome</keyword>
<dbReference type="RefSeq" id="WP_284032176.1">
    <property type="nucleotide sequence ID" value="NZ_CP126154.1"/>
</dbReference>
<evidence type="ECO:0000313" key="3">
    <source>
        <dbReference type="Proteomes" id="UP001596461"/>
    </source>
</evidence>
<dbReference type="InterPro" id="IPR011042">
    <property type="entry name" value="6-blade_b-propeller_TolB-like"/>
</dbReference>
<reference evidence="2 3" key="1">
    <citation type="journal article" date="2019" name="Int. J. Syst. Evol. Microbiol.">
        <title>The Global Catalogue of Microorganisms (GCM) 10K type strain sequencing project: providing services to taxonomists for standard genome sequencing and annotation.</title>
        <authorList>
            <consortium name="The Broad Institute Genomics Platform"/>
            <consortium name="The Broad Institute Genome Sequencing Center for Infectious Disease"/>
            <person name="Wu L."/>
            <person name="Ma J."/>
        </authorList>
    </citation>
    <scope>NUCLEOTIDE SEQUENCE [LARGE SCALE GENOMIC DNA]</scope>
    <source>
        <strain evidence="2 3">DT31</strain>
    </source>
</reference>
<keyword evidence="1" id="KW-1133">Transmembrane helix</keyword>
<feature type="transmembrane region" description="Helical" evidence="1">
    <location>
        <begin position="440"/>
        <end position="462"/>
    </location>
</feature>
<dbReference type="InterPro" id="IPR010262">
    <property type="entry name" value="Arylsulfotransferase_bact"/>
</dbReference>
<evidence type="ECO:0000256" key="1">
    <source>
        <dbReference type="SAM" id="Phobius"/>
    </source>
</evidence>
<keyword evidence="1" id="KW-0472">Membrane</keyword>
<sequence length="481" mass="52647">MSSSLPVRRRTAARLLVAVVVLGLFAPAATQAIAPGDTGTPGTVGLEAGTIASEANGSTVVAIQGFHFQGQGSQKKPARLVSVAPNGSTEWVYDGDNQNARWFYDVDPLPNGNLLVVGTNADGTTVAELDPETREPVWTERLDMHDTHDVDMLPNGNLVIANMRNWNEEEQISDDRVVVYNRTTDEIVWEWMFRKHYPNSTDGGFDEDWTHVNDVDRIAEGQYLVSPRNFDQAIVINRSTKEIDYRLGSDGNHEILDEQHNPDWLVSEDGDPTVLVADSENDRVVEYERDDGEWTKTWQVGVSLGGEGAETSKLNWPRDADRLPNGNTLITDSLNHRVIEVTPRGEIVWEYYATWGPYEAERVAHGDGSNGPTMADQGVTGSYRVHGSAGLIEGTGDSLTFAAGVQNTFAGTPIAGPATAFADTWAGVTPWIRPVWMGSWAFAGAVAGLLVLFGWGVAETVASRRAIRRGMRRAADEVRTR</sequence>
<dbReference type="SUPFAM" id="SSF101898">
    <property type="entry name" value="NHL repeat"/>
    <property type="match status" value="1"/>
</dbReference>
<gene>
    <name evidence="2" type="ORF">ACFQL9_05925</name>
</gene>
<name>A0ABD5WCE2_9EURY</name>
<evidence type="ECO:0000313" key="2">
    <source>
        <dbReference type="EMBL" id="MFC7069175.1"/>
    </source>
</evidence>
<dbReference type="Proteomes" id="UP001596461">
    <property type="component" value="Unassembled WGS sequence"/>
</dbReference>
<dbReference type="PANTHER" id="PTHR35340">
    <property type="entry name" value="PQQ ENZYME REPEAT PROTEIN-RELATED"/>
    <property type="match status" value="1"/>
</dbReference>
<dbReference type="GeneID" id="81124005"/>